<reference evidence="2 3" key="1">
    <citation type="submission" date="2013-09" db="EMBL/GenBank/DDBJ databases">
        <title>Corchorus capsularis genome sequencing.</title>
        <authorList>
            <person name="Alam M."/>
            <person name="Haque M.S."/>
            <person name="Islam M.S."/>
            <person name="Emdad E.M."/>
            <person name="Islam M.M."/>
            <person name="Ahmed B."/>
            <person name="Halim A."/>
            <person name="Hossen Q.M.M."/>
            <person name="Hossain M.Z."/>
            <person name="Ahmed R."/>
            <person name="Khan M.M."/>
            <person name="Islam R."/>
            <person name="Rashid M.M."/>
            <person name="Khan S.A."/>
            <person name="Rahman M.S."/>
            <person name="Alam M."/>
        </authorList>
    </citation>
    <scope>NUCLEOTIDE SEQUENCE [LARGE SCALE GENOMIC DNA]</scope>
    <source>
        <strain evidence="3">cv. CVL-1</strain>
        <tissue evidence="2">Whole seedling</tissue>
    </source>
</reference>
<protein>
    <submittedName>
        <fullName evidence="2">Uncharacterized protein</fullName>
    </submittedName>
</protein>
<organism evidence="2 3">
    <name type="scientific">Corchorus capsularis</name>
    <name type="common">Jute</name>
    <dbReference type="NCBI Taxonomy" id="210143"/>
    <lineage>
        <taxon>Eukaryota</taxon>
        <taxon>Viridiplantae</taxon>
        <taxon>Streptophyta</taxon>
        <taxon>Embryophyta</taxon>
        <taxon>Tracheophyta</taxon>
        <taxon>Spermatophyta</taxon>
        <taxon>Magnoliopsida</taxon>
        <taxon>eudicotyledons</taxon>
        <taxon>Gunneridae</taxon>
        <taxon>Pentapetalae</taxon>
        <taxon>rosids</taxon>
        <taxon>malvids</taxon>
        <taxon>Malvales</taxon>
        <taxon>Malvaceae</taxon>
        <taxon>Grewioideae</taxon>
        <taxon>Apeibeae</taxon>
        <taxon>Corchorus</taxon>
    </lineage>
</organism>
<name>A0A1R3G3G0_COCAP</name>
<sequence length="23" mass="2763">IPFDGSFQKRNSSEERVLQQRQL</sequence>
<dbReference type="EMBL" id="AWWV01015479">
    <property type="protein sequence ID" value="OMO52616.1"/>
    <property type="molecule type" value="Genomic_DNA"/>
</dbReference>
<feature type="region of interest" description="Disordered" evidence="1">
    <location>
        <begin position="1"/>
        <end position="23"/>
    </location>
</feature>
<keyword evidence="3" id="KW-1185">Reference proteome</keyword>
<feature type="non-terminal residue" evidence="2">
    <location>
        <position position="1"/>
    </location>
</feature>
<dbReference type="AlphaFoldDB" id="A0A1R3G3G0"/>
<accession>A0A1R3G3G0</accession>
<gene>
    <name evidence="2" type="ORF">CCACVL1_29163</name>
</gene>
<proteinExistence type="predicted"/>
<dbReference type="Gramene" id="OMO52616">
    <property type="protein sequence ID" value="OMO52616"/>
    <property type="gene ID" value="CCACVL1_29163"/>
</dbReference>
<dbReference type="Proteomes" id="UP000188268">
    <property type="component" value="Unassembled WGS sequence"/>
</dbReference>
<comment type="caution">
    <text evidence="2">The sequence shown here is derived from an EMBL/GenBank/DDBJ whole genome shotgun (WGS) entry which is preliminary data.</text>
</comment>
<evidence type="ECO:0000256" key="1">
    <source>
        <dbReference type="SAM" id="MobiDB-lite"/>
    </source>
</evidence>
<evidence type="ECO:0000313" key="3">
    <source>
        <dbReference type="Proteomes" id="UP000188268"/>
    </source>
</evidence>
<evidence type="ECO:0000313" key="2">
    <source>
        <dbReference type="EMBL" id="OMO52616.1"/>
    </source>
</evidence>
<feature type="compositionally biased region" description="Basic and acidic residues" evidence="1">
    <location>
        <begin position="11"/>
        <end position="23"/>
    </location>
</feature>